<dbReference type="Pfam" id="PF17963">
    <property type="entry name" value="Big_9"/>
    <property type="match status" value="4"/>
</dbReference>
<sequence>MYSTTHKYRLLFIPILTFLLAMMPLKVNYDYQTLGSWDANGVPSYLDGRISVPTDIVDRTRQLIEDSLRISGNEFLDRNATDVYLRTEGEVFVTLLYEDAGWKNTLGFYTYTVDDIPENQNEIGDLTIIFPNIDSPDIVDNGMRISLGTFPKHTVFGFFLVAQGWNGGITDGDYMLFTNGDFNASFTAGTLYNQMTIIFSNDLTNSKDFDFLLCMEDNVDLSAGDYDYNDAVFQLESSPETSLDQFRPEALIAPTVEDTLITVFQHDTVTFSIDSLLQDHNYIDYSSLEILTPVDGDNISEISFNGTDLTVGMTDGVFDTLALDYRICNEDFTTLCDTGVIYITLGHINQPPVALKDSVITYDVSLTSTGLPLSVLGSDPDSNLNMNHLKVITSPNDVFFTIADNGHIKIVPQLNASGIDTAFFEICDLGMPVYCDTGYFLVNFPVLPTALDDVVNLPDGHEISIDVLANDTHPEDDLDPSTLKIIDEPDIEGVEFEVVDGEIVHTPPEDFVGSYDVTYEICDTSNPPDCDQAVLTITVFDDDPVAVNDTLRLPDGSPVNIDVLANDSHPQDDLNPSSLKIIEEPDITGATFEVVNGEIVHTPPEGFVGTYELTYEICDNSTPADCDQAVVFITVFDDDPVAVNDTLSLPSGELASIDVLGNDTHPEDDFDPSTLKIIEEPDIEGVEFEVIDGEIVHTPPEGFEGTYELTYEICDNSTPADCEQAVVVITVSDDNPNVRTNLPPVAKDDFAVTDVNVSVTLPILENDYDPDGGLDYFTVTQITEPLNGSVLFDGSISDGDTIVTAHYFPNQGYTGVDIFTYEVYDNGNPRRKDEAIGIILIGDEGFVAGNSPLYWIDSVKIFEGESYNHPLQEKVEQVTEIDLSSPTTTLFGSPDLEGASASAVDSLNILYTAPDSVISDGERDYVYYRVCNSADECGYGLLIVDIYPEGTEIVEEIDIMVYNGFSPNNDLVNDVFVVENIERYKDNQLKIYNRWGQEIYYKEGYANEWTGNNNNGEPLPDGTYFYVILIELNNKTNTFNGYVVLKR</sequence>
<dbReference type="InterPro" id="IPR026341">
    <property type="entry name" value="T9SS_type_B"/>
</dbReference>
<name>A0A7X9RUB0_9BACT</name>
<organism evidence="2 3">
    <name type="scientific">Flammeovirga aprica JL-4</name>
    <dbReference type="NCBI Taxonomy" id="694437"/>
    <lineage>
        <taxon>Bacteria</taxon>
        <taxon>Pseudomonadati</taxon>
        <taxon>Bacteroidota</taxon>
        <taxon>Cytophagia</taxon>
        <taxon>Cytophagales</taxon>
        <taxon>Flammeovirgaceae</taxon>
        <taxon>Flammeovirga</taxon>
    </lineage>
</organism>
<comment type="caution">
    <text evidence="2">The sequence shown here is derived from an EMBL/GenBank/DDBJ whole genome shotgun (WGS) entry which is preliminary data.</text>
</comment>
<protein>
    <submittedName>
        <fullName evidence="2">Tandem-95 repeat protein</fullName>
    </submittedName>
</protein>
<dbReference type="NCBIfam" id="NF012211">
    <property type="entry name" value="tand_rpt_95"/>
    <property type="match status" value="1"/>
</dbReference>
<dbReference type="Proteomes" id="UP000576082">
    <property type="component" value="Unassembled WGS sequence"/>
</dbReference>
<accession>A0A7X9RUB0</accession>
<evidence type="ECO:0000313" key="2">
    <source>
        <dbReference type="EMBL" id="NME68835.1"/>
    </source>
</evidence>
<gene>
    <name evidence="2" type="ORF">HHU12_12755</name>
</gene>
<reference evidence="2 3" key="1">
    <citation type="submission" date="2020-04" db="EMBL/GenBank/DDBJ databases">
        <title>Flammeovirga sp. SR4, a novel species isolated from seawater.</title>
        <authorList>
            <person name="Wang X."/>
        </authorList>
    </citation>
    <scope>NUCLEOTIDE SEQUENCE [LARGE SCALE GENOMIC DNA]</scope>
    <source>
        <strain evidence="2 3">ATCC 23126</strain>
    </source>
</reference>
<feature type="domain" description="DUF4114" evidence="1">
    <location>
        <begin position="150"/>
        <end position="237"/>
    </location>
</feature>
<dbReference type="Pfam" id="PF13585">
    <property type="entry name" value="CHU_C"/>
    <property type="match status" value="1"/>
</dbReference>
<keyword evidence="3" id="KW-1185">Reference proteome</keyword>
<dbReference type="EMBL" id="JABANE010000030">
    <property type="protein sequence ID" value="NME68835.1"/>
    <property type="molecule type" value="Genomic_DNA"/>
</dbReference>
<dbReference type="RefSeq" id="WP_169657127.1">
    <property type="nucleotide sequence ID" value="NZ_JABANE010000030.1"/>
</dbReference>
<evidence type="ECO:0000313" key="3">
    <source>
        <dbReference type="Proteomes" id="UP000576082"/>
    </source>
</evidence>
<dbReference type="AlphaFoldDB" id="A0A7X9RUB0"/>
<dbReference type="InterPro" id="IPR025193">
    <property type="entry name" value="DUF4114"/>
</dbReference>
<dbReference type="Gene3D" id="2.60.40.2810">
    <property type="match status" value="1"/>
</dbReference>
<dbReference type="Pfam" id="PF13448">
    <property type="entry name" value="DUF4114"/>
    <property type="match status" value="1"/>
</dbReference>
<evidence type="ECO:0000259" key="1">
    <source>
        <dbReference type="Pfam" id="PF13448"/>
    </source>
</evidence>
<proteinExistence type="predicted"/>
<dbReference type="NCBIfam" id="TIGR04131">
    <property type="entry name" value="Bac_Flav_CTERM"/>
    <property type="match status" value="1"/>
</dbReference>
<dbReference type="Gene3D" id="2.60.40.3440">
    <property type="match status" value="1"/>
</dbReference>